<gene>
    <name evidence="1" type="ORF">NEMVEDRAFT_v1g170618</name>
</gene>
<reference evidence="1 2" key="1">
    <citation type="journal article" date="2007" name="Science">
        <title>Sea anemone genome reveals ancestral eumetazoan gene repertoire and genomic organization.</title>
        <authorList>
            <person name="Putnam N.H."/>
            <person name="Srivastava M."/>
            <person name="Hellsten U."/>
            <person name="Dirks B."/>
            <person name="Chapman J."/>
            <person name="Salamov A."/>
            <person name="Terry A."/>
            <person name="Shapiro H."/>
            <person name="Lindquist E."/>
            <person name="Kapitonov V.V."/>
            <person name="Jurka J."/>
            <person name="Genikhovich G."/>
            <person name="Grigoriev I.V."/>
            <person name="Lucas S.M."/>
            <person name="Steele R.E."/>
            <person name="Finnerty J.R."/>
            <person name="Technau U."/>
            <person name="Martindale M.Q."/>
            <person name="Rokhsar D.S."/>
        </authorList>
    </citation>
    <scope>NUCLEOTIDE SEQUENCE [LARGE SCALE GENOMIC DNA]</scope>
    <source>
        <strain evidence="2">CH2 X CH6</strain>
    </source>
</reference>
<dbReference type="KEGG" id="nve:5508457"/>
<dbReference type="AlphaFoldDB" id="A7SH68"/>
<proteinExistence type="predicted"/>
<dbReference type="PANTHER" id="PTHR14540">
    <property type="entry name" value="INTEGRATOR COMPLEX SUBUNIT 15"/>
    <property type="match status" value="1"/>
</dbReference>
<evidence type="ECO:0000313" key="1">
    <source>
        <dbReference type="EMBL" id="EDO36968.1"/>
    </source>
</evidence>
<keyword evidence="2" id="KW-1185">Reference proteome</keyword>
<dbReference type="PhylomeDB" id="A7SH68"/>
<dbReference type="STRING" id="45351.A7SH68"/>
<protein>
    <submittedName>
        <fullName evidence="1">Uncharacterized protein</fullName>
    </submittedName>
</protein>
<dbReference type="InterPro" id="IPR027844">
    <property type="entry name" value="INTS15"/>
</dbReference>
<dbReference type="PANTHER" id="PTHR14540:SF2">
    <property type="entry name" value="INTEGRATOR COMPLEX SUBUNIT 15"/>
    <property type="match status" value="1"/>
</dbReference>
<dbReference type="EMBL" id="DS469657">
    <property type="protein sequence ID" value="EDO36968.1"/>
    <property type="molecule type" value="Genomic_DNA"/>
</dbReference>
<sequence>MESQEEDVWVISTWKTDIPNKVKYINGCFSCLKFPACCQQVLIVLDKYYASYQPCTLQNPALFVMSFLEELIEKYLYHTTDKTGQGLSAILELRLLEVMCSHFQTQESDFVRYCVFDLLFGVSRDDLREEKFECRIDLLTKLVSMAVALQSGNVLDCMAWWIQKHRHAPDFVVKIASSIVDDYTCLVPASLPFLESVSFISPPLACQLIITQTSVYTMKPQPDRDETEAQPSNTLVKVIVKWISTNLGICLAKPNNTFLSLPSLHNPPMSEPAATPLPTCPVLGLLTWTVLQPLVCLVDQEESTRDLYSELQLGILQTLVRSGRNKMNPKDEMEMEPGEVMDESDLLRHLLKGEELHSLTSTVTSFIDNLKHNAIAKGAVQEKIDLALDRLAQVLQVAIATGCLSCTRDELLAICKSLPANRLLETIASNLDKM</sequence>
<dbReference type="Proteomes" id="UP000001593">
    <property type="component" value="Unassembled WGS sequence"/>
</dbReference>
<evidence type="ECO:0000313" key="2">
    <source>
        <dbReference type="Proteomes" id="UP000001593"/>
    </source>
</evidence>
<accession>A7SH68</accession>
<organism evidence="1 2">
    <name type="scientific">Nematostella vectensis</name>
    <name type="common">Starlet sea anemone</name>
    <dbReference type="NCBI Taxonomy" id="45351"/>
    <lineage>
        <taxon>Eukaryota</taxon>
        <taxon>Metazoa</taxon>
        <taxon>Cnidaria</taxon>
        <taxon>Anthozoa</taxon>
        <taxon>Hexacorallia</taxon>
        <taxon>Actiniaria</taxon>
        <taxon>Edwardsiidae</taxon>
        <taxon>Nematostella</taxon>
    </lineage>
</organism>
<name>A7SH68_NEMVE</name>
<dbReference type="InParanoid" id="A7SH68"/>
<dbReference type="OMA" id="DDGDCHQ"/>
<dbReference type="Pfam" id="PF14964">
    <property type="entry name" value="INTS15"/>
    <property type="match status" value="1"/>
</dbReference>
<dbReference type="eggNOG" id="ENOG502QW9D">
    <property type="taxonomic scope" value="Eukaryota"/>
</dbReference>
<dbReference type="HOGENOM" id="CLU_045490_1_0_1"/>
<dbReference type="GO" id="GO:0032039">
    <property type="term" value="C:integrator complex"/>
    <property type="evidence" value="ECO:0000318"/>
    <property type="project" value="GO_Central"/>
</dbReference>
<dbReference type="OrthoDB" id="5861309at2759"/>